<feature type="domain" description="2EXR" evidence="1">
    <location>
        <begin position="45"/>
        <end position="157"/>
    </location>
</feature>
<sequence>MDQTNAVYGTGATTEVNGNLVNDAPLTLYNDVHFKPVHTCESWAIFPRLLPELRLRVWQLFLQRHRMIELDILADDDQDNDSHSGYYSDLNHLGNIISGRSYSVTIKGRGYAASLSPLLRVNGEARHAALEFYRIRLPFPRQNAEQMLYLNPEHDVLYVRPKKHYGCRPPRAVTVLVDFLHDVKAYDPKNQGVLHLALSREYQMDFLECHFHDSPDPLIPAMLHPTAALSFASVLRRLRSVFCVIGFRGHLRGTSELGVYYHFAQTFPLCRRGSPTGAFDWFESDPRLGVHLDLRDVALGKNPCPLILAWAQLEKAFGVERTSTSTDDKDVFNFYICPTMFWQAPWQSRAAAQRPPEGSREELAEHLRYEAKAWDHARDFFSYHLHMGQLIPRHGILIDAEMFEQMERAHSTAVGMWLFRAGAFDKVKDIRRFCFDLSAVRPGLLLFEC</sequence>
<evidence type="ECO:0000313" key="3">
    <source>
        <dbReference type="Proteomes" id="UP000283895"/>
    </source>
</evidence>
<organism evidence="2 3">
    <name type="scientific">Cytospora schulzeri</name>
    <dbReference type="NCBI Taxonomy" id="448051"/>
    <lineage>
        <taxon>Eukaryota</taxon>
        <taxon>Fungi</taxon>
        <taxon>Dikarya</taxon>
        <taxon>Ascomycota</taxon>
        <taxon>Pezizomycotina</taxon>
        <taxon>Sordariomycetes</taxon>
        <taxon>Sordariomycetidae</taxon>
        <taxon>Diaporthales</taxon>
        <taxon>Cytosporaceae</taxon>
        <taxon>Cytospora</taxon>
    </lineage>
</organism>
<dbReference type="InterPro" id="IPR045518">
    <property type="entry name" value="2EXR"/>
</dbReference>
<comment type="caution">
    <text evidence="2">The sequence shown here is derived from an EMBL/GenBank/DDBJ whole genome shotgun (WGS) entry which is preliminary data.</text>
</comment>
<accession>A0A423VCJ8</accession>
<proteinExistence type="predicted"/>
<keyword evidence="3" id="KW-1185">Reference proteome</keyword>
<dbReference type="OrthoDB" id="3469466at2759"/>
<dbReference type="AlphaFoldDB" id="A0A423VCJ8"/>
<reference evidence="2 3" key="1">
    <citation type="submission" date="2015-09" db="EMBL/GenBank/DDBJ databases">
        <title>Host preference determinants of Valsa canker pathogens revealed by comparative genomics.</title>
        <authorList>
            <person name="Yin Z."/>
            <person name="Huang L."/>
        </authorList>
    </citation>
    <scope>NUCLEOTIDE SEQUENCE [LARGE SCALE GENOMIC DNA]</scope>
    <source>
        <strain evidence="2 3">03-1</strain>
    </source>
</reference>
<evidence type="ECO:0000259" key="1">
    <source>
        <dbReference type="Pfam" id="PF20150"/>
    </source>
</evidence>
<dbReference type="EMBL" id="LKEA01000078">
    <property type="protein sequence ID" value="ROV88542.1"/>
    <property type="molecule type" value="Genomic_DNA"/>
</dbReference>
<name>A0A423VCJ8_9PEZI</name>
<protein>
    <recommendedName>
        <fullName evidence="1">2EXR domain-containing protein</fullName>
    </recommendedName>
</protein>
<dbReference type="Proteomes" id="UP000283895">
    <property type="component" value="Unassembled WGS sequence"/>
</dbReference>
<evidence type="ECO:0000313" key="2">
    <source>
        <dbReference type="EMBL" id="ROV88542.1"/>
    </source>
</evidence>
<dbReference type="PANTHER" id="PTHR35910:SF6">
    <property type="entry name" value="2EXR DOMAIN-CONTAINING PROTEIN"/>
    <property type="match status" value="1"/>
</dbReference>
<dbReference type="STRING" id="356882.A0A423VCJ8"/>
<dbReference type="PANTHER" id="PTHR35910">
    <property type="entry name" value="2EXR DOMAIN-CONTAINING PROTEIN"/>
    <property type="match status" value="1"/>
</dbReference>
<gene>
    <name evidence="2" type="ORF">VMCG_10364</name>
</gene>
<dbReference type="Pfam" id="PF20150">
    <property type="entry name" value="2EXR"/>
    <property type="match status" value="1"/>
</dbReference>